<name>A0A3S2UZ78_9BACI</name>
<feature type="transmembrane region" description="Helical" evidence="1">
    <location>
        <begin position="87"/>
        <end position="105"/>
    </location>
</feature>
<dbReference type="EMBL" id="RZTZ01000001">
    <property type="protein sequence ID" value="RVT67693.1"/>
    <property type="molecule type" value="Genomic_DNA"/>
</dbReference>
<dbReference type="PANTHER" id="PTHR14969:SF13">
    <property type="entry name" value="AT30094P"/>
    <property type="match status" value="1"/>
</dbReference>
<feature type="transmembrane region" description="Helical" evidence="1">
    <location>
        <begin position="9"/>
        <end position="27"/>
    </location>
</feature>
<dbReference type="Pfam" id="PF01569">
    <property type="entry name" value="PAP2"/>
    <property type="match status" value="1"/>
</dbReference>
<dbReference type="Gene3D" id="1.20.144.10">
    <property type="entry name" value="Phosphatidic acid phosphatase type 2/haloperoxidase"/>
    <property type="match status" value="2"/>
</dbReference>
<keyword evidence="4" id="KW-1185">Reference proteome</keyword>
<dbReference type="SUPFAM" id="SSF48317">
    <property type="entry name" value="Acid phosphatase/Vanadium-dependent haloperoxidase"/>
    <property type="match status" value="1"/>
</dbReference>
<protein>
    <submittedName>
        <fullName evidence="3">Phosphatase PAP2 family protein</fullName>
    </submittedName>
</protein>
<dbReference type="InterPro" id="IPR036938">
    <property type="entry name" value="PAP2/HPO_sf"/>
</dbReference>
<comment type="caution">
    <text evidence="3">The sequence shown here is derived from an EMBL/GenBank/DDBJ whole genome shotgun (WGS) entry which is preliminary data.</text>
</comment>
<dbReference type="CDD" id="cd03392">
    <property type="entry name" value="PAP2_like_2"/>
    <property type="match status" value="1"/>
</dbReference>
<gene>
    <name evidence="3" type="ORF">EM808_04250</name>
</gene>
<feature type="transmembrane region" description="Helical" evidence="1">
    <location>
        <begin position="185"/>
        <end position="206"/>
    </location>
</feature>
<dbReference type="SMART" id="SM00014">
    <property type="entry name" value="acidPPc"/>
    <property type="match status" value="1"/>
</dbReference>
<sequence length="218" mass="24288">MRIKNSKTALALVVLSFVILIYTISIVKNGKNLFFDEGVQNALINLFPDNSHGFFKFISEFGDKIGIGAIAIVVIAWLWIRRRDYAGMAAFVLSVGLGNEFNKIIKEAVARPRPSFHEITDADSMSFPSGHAMVGFILYMFIAYLIASGLKNKAQRWIVAAVAFLFVLLIGISRIVLGAHYPSDIIGGYTLGLIWLFLWITLYEIVKVRLNKRGKAGQ</sequence>
<dbReference type="Proteomes" id="UP000288024">
    <property type="component" value="Unassembled WGS sequence"/>
</dbReference>
<evidence type="ECO:0000256" key="1">
    <source>
        <dbReference type="SAM" id="Phobius"/>
    </source>
</evidence>
<evidence type="ECO:0000313" key="3">
    <source>
        <dbReference type="EMBL" id="RVT67693.1"/>
    </source>
</evidence>
<evidence type="ECO:0000259" key="2">
    <source>
        <dbReference type="SMART" id="SM00014"/>
    </source>
</evidence>
<feature type="transmembrane region" description="Helical" evidence="1">
    <location>
        <begin position="125"/>
        <end position="146"/>
    </location>
</feature>
<dbReference type="PANTHER" id="PTHR14969">
    <property type="entry name" value="SPHINGOSINE-1-PHOSPHATE PHOSPHOHYDROLASE"/>
    <property type="match status" value="1"/>
</dbReference>
<feature type="domain" description="Phosphatidic acid phosphatase type 2/haloperoxidase" evidence="2">
    <location>
        <begin position="86"/>
        <end position="200"/>
    </location>
</feature>
<reference evidence="3 4" key="1">
    <citation type="submission" date="2019-01" db="EMBL/GenBank/DDBJ databases">
        <title>Bacillus sp. M5HDSG1-1, whole genome shotgun sequence.</title>
        <authorList>
            <person name="Tuo L."/>
        </authorList>
    </citation>
    <scope>NUCLEOTIDE SEQUENCE [LARGE SCALE GENOMIC DNA]</scope>
    <source>
        <strain evidence="3 4">M5HDSG1-1</strain>
    </source>
</reference>
<keyword evidence="1" id="KW-0472">Membrane</keyword>
<feature type="transmembrane region" description="Helical" evidence="1">
    <location>
        <begin position="158"/>
        <end position="179"/>
    </location>
</feature>
<organism evidence="3 4">
    <name type="scientific">Niallia taxi</name>
    <dbReference type="NCBI Taxonomy" id="2499688"/>
    <lineage>
        <taxon>Bacteria</taxon>
        <taxon>Bacillati</taxon>
        <taxon>Bacillota</taxon>
        <taxon>Bacilli</taxon>
        <taxon>Bacillales</taxon>
        <taxon>Bacillaceae</taxon>
        <taxon>Niallia</taxon>
    </lineage>
</organism>
<accession>A0A3S2UZ78</accession>
<proteinExistence type="predicted"/>
<feature type="transmembrane region" description="Helical" evidence="1">
    <location>
        <begin position="61"/>
        <end position="80"/>
    </location>
</feature>
<dbReference type="GeneID" id="87615834"/>
<evidence type="ECO:0000313" key="4">
    <source>
        <dbReference type="Proteomes" id="UP000288024"/>
    </source>
</evidence>
<keyword evidence="1" id="KW-0812">Transmembrane</keyword>
<dbReference type="RefSeq" id="WP_127736297.1">
    <property type="nucleotide sequence ID" value="NZ_CAJCKN010000002.1"/>
</dbReference>
<dbReference type="AlphaFoldDB" id="A0A3S2UZ78"/>
<keyword evidence="1" id="KW-1133">Transmembrane helix</keyword>
<dbReference type="InterPro" id="IPR000326">
    <property type="entry name" value="PAP2/HPO"/>
</dbReference>